<name>A0A5C3MX33_9AGAM</name>
<sequence length="438" mass="50395">MHLPALNVLDLLLPLWRGSWDKHDKQKDPPSNWDWATLSNEDTWQEHRHIVSENKKYLPTSFGRAPRNPATKLNSGFKAIEFVNYFYGMGPGVFYEVLPDNIWRHFCQLVSAVRTLSQRQVTRQEIEEAHISLIQWEQDYEELYYQRLEYRIPLVRPVCHTLTHLAAQTFVWGPLACSSQWIIENAIGFLGRLVRQPSNAFANLTEVTLRHARTAALQAIIPGLVPERKHIATGGIDIGDQYAFLPARDTNPRRILAHEAAAVCEYLRMYDNSDRFLNYDIQLHRWSKARLPNGQIARSAWRETLRTRQDARISRNVKVRKGHDIFIAEVLFYMKLDNDVDNIPPECPRHCALVTRYSEPHPVLKEMSHGTLLSCLHGGEDGLMVINAKDILSVVAMIPHRPTIPGESIKQDRFYLVEKPVLAMDELAGLQDEENEGN</sequence>
<dbReference type="OrthoDB" id="2669721at2759"/>
<dbReference type="Proteomes" id="UP000305948">
    <property type="component" value="Unassembled WGS sequence"/>
</dbReference>
<feature type="chain" id="PRO_5023146842" evidence="1">
    <location>
        <begin position="19"/>
        <end position="438"/>
    </location>
</feature>
<evidence type="ECO:0000313" key="2">
    <source>
        <dbReference type="EMBL" id="TFK49442.1"/>
    </source>
</evidence>
<protein>
    <submittedName>
        <fullName evidence="2">Uncharacterized protein</fullName>
    </submittedName>
</protein>
<dbReference type="AlphaFoldDB" id="A0A5C3MX33"/>
<dbReference type="PANTHER" id="PTHR46579:SF1">
    <property type="entry name" value="F5_8 TYPE C DOMAIN-CONTAINING PROTEIN"/>
    <property type="match status" value="1"/>
</dbReference>
<keyword evidence="3" id="KW-1185">Reference proteome</keyword>
<accession>A0A5C3MX33</accession>
<evidence type="ECO:0000313" key="3">
    <source>
        <dbReference type="Proteomes" id="UP000305948"/>
    </source>
</evidence>
<dbReference type="PANTHER" id="PTHR46579">
    <property type="entry name" value="F5/8 TYPE C DOMAIN-CONTAINING PROTEIN-RELATED"/>
    <property type="match status" value="1"/>
</dbReference>
<feature type="signal peptide" evidence="1">
    <location>
        <begin position="1"/>
        <end position="18"/>
    </location>
</feature>
<dbReference type="EMBL" id="ML213516">
    <property type="protein sequence ID" value="TFK49442.1"/>
    <property type="molecule type" value="Genomic_DNA"/>
</dbReference>
<gene>
    <name evidence="2" type="ORF">OE88DRAFT_1737055</name>
</gene>
<evidence type="ECO:0000256" key="1">
    <source>
        <dbReference type="SAM" id="SignalP"/>
    </source>
</evidence>
<organism evidence="2 3">
    <name type="scientific">Heliocybe sulcata</name>
    <dbReference type="NCBI Taxonomy" id="5364"/>
    <lineage>
        <taxon>Eukaryota</taxon>
        <taxon>Fungi</taxon>
        <taxon>Dikarya</taxon>
        <taxon>Basidiomycota</taxon>
        <taxon>Agaricomycotina</taxon>
        <taxon>Agaricomycetes</taxon>
        <taxon>Gloeophyllales</taxon>
        <taxon>Gloeophyllaceae</taxon>
        <taxon>Heliocybe</taxon>
    </lineage>
</organism>
<keyword evidence="1" id="KW-0732">Signal</keyword>
<proteinExistence type="predicted"/>
<reference evidence="2 3" key="1">
    <citation type="journal article" date="2019" name="Nat. Ecol. Evol.">
        <title>Megaphylogeny resolves global patterns of mushroom evolution.</title>
        <authorList>
            <person name="Varga T."/>
            <person name="Krizsan K."/>
            <person name="Foldi C."/>
            <person name="Dima B."/>
            <person name="Sanchez-Garcia M."/>
            <person name="Sanchez-Ramirez S."/>
            <person name="Szollosi G.J."/>
            <person name="Szarkandi J.G."/>
            <person name="Papp V."/>
            <person name="Albert L."/>
            <person name="Andreopoulos W."/>
            <person name="Angelini C."/>
            <person name="Antonin V."/>
            <person name="Barry K.W."/>
            <person name="Bougher N.L."/>
            <person name="Buchanan P."/>
            <person name="Buyck B."/>
            <person name="Bense V."/>
            <person name="Catcheside P."/>
            <person name="Chovatia M."/>
            <person name="Cooper J."/>
            <person name="Damon W."/>
            <person name="Desjardin D."/>
            <person name="Finy P."/>
            <person name="Geml J."/>
            <person name="Haridas S."/>
            <person name="Hughes K."/>
            <person name="Justo A."/>
            <person name="Karasinski D."/>
            <person name="Kautmanova I."/>
            <person name="Kiss B."/>
            <person name="Kocsube S."/>
            <person name="Kotiranta H."/>
            <person name="LaButti K.M."/>
            <person name="Lechner B.E."/>
            <person name="Liimatainen K."/>
            <person name="Lipzen A."/>
            <person name="Lukacs Z."/>
            <person name="Mihaltcheva S."/>
            <person name="Morgado L.N."/>
            <person name="Niskanen T."/>
            <person name="Noordeloos M.E."/>
            <person name="Ohm R.A."/>
            <person name="Ortiz-Santana B."/>
            <person name="Ovrebo C."/>
            <person name="Racz N."/>
            <person name="Riley R."/>
            <person name="Savchenko A."/>
            <person name="Shiryaev A."/>
            <person name="Soop K."/>
            <person name="Spirin V."/>
            <person name="Szebenyi C."/>
            <person name="Tomsovsky M."/>
            <person name="Tulloss R.E."/>
            <person name="Uehling J."/>
            <person name="Grigoriev I.V."/>
            <person name="Vagvolgyi C."/>
            <person name="Papp T."/>
            <person name="Martin F.M."/>
            <person name="Miettinen O."/>
            <person name="Hibbett D.S."/>
            <person name="Nagy L.G."/>
        </authorList>
    </citation>
    <scope>NUCLEOTIDE SEQUENCE [LARGE SCALE GENOMIC DNA]</scope>
    <source>
        <strain evidence="2 3">OMC1185</strain>
    </source>
</reference>
<dbReference type="STRING" id="5364.A0A5C3MX33"/>